<evidence type="ECO:0000313" key="2">
    <source>
        <dbReference type="Proteomes" id="UP001168877"/>
    </source>
</evidence>
<accession>A0AA39TIB8</accession>
<name>A0AA39TIB8_ACESA</name>
<reference evidence="1" key="2">
    <citation type="submission" date="2023-06" db="EMBL/GenBank/DDBJ databases">
        <authorList>
            <person name="Swenson N.G."/>
            <person name="Wegrzyn J.L."/>
            <person name="Mcevoy S.L."/>
        </authorList>
    </citation>
    <scope>NUCLEOTIDE SEQUENCE</scope>
    <source>
        <strain evidence="1">NS2018</strain>
        <tissue evidence="1">Leaf</tissue>
    </source>
</reference>
<proteinExistence type="predicted"/>
<evidence type="ECO:0000313" key="1">
    <source>
        <dbReference type="EMBL" id="KAK0606737.1"/>
    </source>
</evidence>
<gene>
    <name evidence="1" type="ORF">LWI29_003608</name>
</gene>
<keyword evidence="2" id="KW-1185">Reference proteome</keyword>
<protein>
    <submittedName>
        <fullName evidence="1">Uncharacterized protein</fullName>
    </submittedName>
</protein>
<dbReference type="AlphaFoldDB" id="A0AA39TIB8"/>
<dbReference type="Proteomes" id="UP001168877">
    <property type="component" value="Unassembled WGS sequence"/>
</dbReference>
<dbReference type="EMBL" id="JAUESC010000001">
    <property type="protein sequence ID" value="KAK0606737.1"/>
    <property type="molecule type" value="Genomic_DNA"/>
</dbReference>
<comment type="caution">
    <text evidence="1">The sequence shown here is derived from an EMBL/GenBank/DDBJ whole genome shotgun (WGS) entry which is preliminary data.</text>
</comment>
<reference evidence="1" key="1">
    <citation type="journal article" date="2022" name="Plant J.">
        <title>Strategies of tolerance reflected in two North American maple genomes.</title>
        <authorList>
            <person name="McEvoy S.L."/>
            <person name="Sezen U.U."/>
            <person name="Trouern-Trend A."/>
            <person name="McMahon S.M."/>
            <person name="Schaberg P.G."/>
            <person name="Yang J."/>
            <person name="Wegrzyn J.L."/>
            <person name="Swenson N.G."/>
        </authorList>
    </citation>
    <scope>NUCLEOTIDE SEQUENCE</scope>
    <source>
        <strain evidence="1">NS2018</strain>
    </source>
</reference>
<organism evidence="1 2">
    <name type="scientific">Acer saccharum</name>
    <name type="common">Sugar maple</name>
    <dbReference type="NCBI Taxonomy" id="4024"/>
    <lineage>
        <taxon>Eukaryota</taxon>
        <taxon>Viridiplantae</taxon>
        <taxon>Streptophyta</taxon>
        <taxon>Embryophyta</taxon>
        <taxon>Tracheophyta</taxon>
        <taxon>Spermatophyta</taxon>
        <taxon>Magnoliopsida</taxon>
        <taxon>eudicotyledons</taxon>
        <taxon>Gunneridae</taxon>
        <taxon>Pentapetalae</taxon>
        <taxon>rosids</taxon>
        <taxon>malvids</taxon>
        <taxon>Sapindales</taxon>
        <taxon>Sapindaceae</taxon>
        <taxon>Hippocastanoideae</taxon>
        <taxon>Acereae</taxon>
        <taxon>Acer</taxon>
    </lineage>
</organism>
<sequence>MFMFSALHFWRSSGHPVTLYLLHEFFLGGCNKDESRSTEKSAFDAAIRLIVGTSRIIRWNACMVEEEELEFIKHQEMISFV</sequence>